<sequence length="290" mass="33078">MKFWSLMSQVEDDQLIECAIHCEELGFDAVGISDHAVLPEAIASRYPGSADLPPFFQMEERWSFPEPWTALSMIAGATSRIKVMQSVYVLPLRNPIEVAKATGTLAVLSQNRVMLCAGVGWMKEEFDVYGVDFSRRGKRTDEMIAVLRKIWTGEIVEHHGEFFNFPRLRVLPAPGHVPIIAAGASAPAMRRAATLCDGWMDTGNKVEDMPPLISSLDQMRRDAGRDHLPFEIIMILNDDWDVDKFRRAQDYGVTAIQLLSPYFHYGRRSTLDEKKHYWESFADRVIWHFQ</sequence>
<dbReference type="Pfam" id="PF00296">
    <property type="entry name" value="Bac_luciferase"/>
    <property type="match status" value="1"/>
</dbReference>
<evidence type="ECO:0000256" key="4">
    <source>
        <dbReference type="ARBA" id="ARBA00023033"/>
    </source>
</evidence>
<dbReference type="SUPFAM" id="SSF51679">
    <property type="entry name" value="Bacterial luciferase-like"/>
    <property type="match status" value="1"/>
</dbReference>
<protein>
    <submittedName>
        <fullName evidence="6">Putative F420-dependent oxidoreductase</fullName>
    </submittedName>
</protein>
<dbReference type="GO" id="GO:0004497">
    <property type="term" value="F:monooxygenase activity"/>
    <property type="evidence" value="ECO:0007669"/>
    <property type="project" value="UniProtKB-KW"/>
</dbReference>
<dbReference type="InterPro" id="IPR036661">
    <property type="entry name" value="Luciferase-like_sf"/>
</dbReference>
<evidence type="ECO:0000313" key="6">
    <source>
        <dbReference type="EMBL" id="MBB4642814.1"/>
    </source>
</evidence>
<reference evidence="6 7" key="1">
    <citation type="submission" date="2020-08" db="EMBL/GenBank/DDBJ databases">
        <title>Genomic Encyclopedia of Type Strains, Phase IV (KMG-IV): sequencing the most valuable type-strain genomes for metagenomic binning, comparative biology and taxonomic classification.</title>
        <authorList>
            <person name="Goeker M."/>
        </authorList>
    </citation>
    <scope>NUCLEOTIDE SEQUENCE [LARGE SCALE GENOMIC DNA]</scope>
    <source>
        <strain evidence="6 7">DSM 7465</strain>
    </source>
</reference>
<gene>
    <name evidence="6" type="ORF">HNQ99_003150</name>
</gene>
<evidence type="ECO:0000256" key="3">
    <source>
        <dbReference type="ARBA" id="ARBA00023002"/>
    </source>
</evidence>
<dbReference type="InterPro" id="IPR019921">
    <property type="entry name" value="Lucif-like_OxRdtase_Rv2161c"/>
</dbReference>
<dbReference type="RefSeq" id="WP_184477234.1">
    <property type="nucleotide sequence ID" value="NZ_JACHOV010000015.1"/>
</dbReference>
<keyword evidence="4" id="KW-0503">Monooxygenase</keyword>
<dbReference type="AlphaFoldDB" id="A0A840HZF0"/>
<dbReference type="EMBL" id="JACHOV010000015">
    <property type="protein sequence ID" value="MBB4642814.1"/>
    <property type="molecule type" value="Genomic_DNA"/>
</dbReference>
<dbReference type="InterPro" id="IPR011251">
    <property type="entry name" value="Luciferase-like_dom"/>
</dbReference>
<name>A0A840HZF0_9SPHN</name>
<evidence type="ECO:0000259" key="5">
    <source>
        <dbReference type="Pfam" id="PF00296"/>
    </source>
</evidence>
<evidence type="ECO:0000313" key="7">
    <source>
        <dbReference type="Proteomes" id="UP000575068"/>
    </source>
</evidence>
<dbReference type="PANTHER" id="PTHR30011:SF16">
    <property type="entry name" value="C2H2 FINGER DOMAIN TRANSCRIPTION FACTOR (EUROFUNG)-RELATED"/>
    <property type="match status" value="1"/>
</dbReference>
<proteinExistence type="predicted"/>
<keyword evidence="3" id="KW-0560">Oxidoreductase</keyword>
<dbReference type="PANTHER" id="PTHR30011">
    <property type="entry name" value="ALKANESULFONATE MONOOXYGENASE-RELATED"/>
    <property type="match status" value="1"/>
</dbReference>
<feature type="domain" description="Luciferase-like" evidence="5">
    <location>
        <begin position="13"/>
        <end position="233"/>
    </location>
</feature>
<comment type="caution">
    <text evidence="6">The sequence shown here is derived from an EMBL/GenBank/DDBJ whole genome shotgun (WGS) entry which is preliminary data.</text>
</comment>
<dbReference type="Proteomes" id="UP000575068">
    <property type="component" value="Unassembled WGS sequence"/>
</dbReference>
<keyword evidence="1" id="KW-0285">Flavoprotein</keyword>
<dbReference type="NCBIfam" id="TIGR03619">
    <property type="entry name" value="F420_Rv2161c"/>
    <property type="match status" value="1"/>
</dbReference>
<keyword evidence="7" id="KW-1185">Reference proteome</keyword>
<keyword evidence="2" id="KW-0288">FMN</keyword>
<dbReference type="Gene3D" id="3.20.20.30">
    <property type="entry name" value="Luciferase-like domain"/>
    <property type="match status" value="1"/>
</dbReference>
<evidence type="ECO:0000256" key="1">
    <source>
        <dbReference type="ARBA" id="ARBA00022630"/>
    </source>
</evidence>
<organism evidence="6 7">
    <name type="scientific">Rhizorhapis suberifaciens</name>
    <name type="common">corky root of lettuce</name>
    <dbReference type="NCBI Taxonomy" id="13656"/>
    <lineage>
        <taxon>Bacteria</taxon>
        <taxon>Pseudomonadati</taxon>
        <taxon>Pseudomonadota</taxon>
        <taxon>Alphaproteobacteria</taxon>
        <taxon>Sphingomonadales</taxon>
        <taxon>Sphingomonadaceae</taxon>
        <taxon>Rhizorhapis</taxon>
    </lineage>
</organism>
<dbReference type="GO" id="GO:0016705">
    <property type="term" value="F:oxidoreductase activity, acting on paired donors, with incorporation or reduction of molecular oxygen"/>
    <property type="evidence" value="ECO:0007669"/>
    <property type="project" value="InterPro"/>
</dbReference>
<dbReference type="InterPro" id="IPR051260">
    <property type="entry name" value="Diverse_substr_monoxygenases"/>
</dbReference>
<evidence type="ECO:0000256" key="2">
    <source>
        <dbReference type="ARBA" id="ARBA00022643"/>
    </source>
</evidence>
<accession>A0A840HZF0</accession>